<dbReference type="InterPro" id="IPR007325">
    <property type="entry name" value="KFase/CYL"/>
</dbReference>
<dbReference type="GO" id="GO:0019441">
    <property type="term" value="P:L-tryptophan catabolic process to kynurenine"/>
    <property type="evidence" value="ECO:0007669"/>
    <property type="project" value="InterPro"/>
</dbReference>
<protein>
    <submittedName>
        <fullName evidence="3">Kynurenine formamidase</fullName>
    </submittedName>
</protein>
<dbReference type="PANTHER" id="PTHR31118">
    <property type="entry name" value="CYCLASE-LIKE PROTEIN 2"/>
    <property type="match status" value="1"/>
</dbReference>
<feature type="chain" id="PRO_5012036506" evidence="2">
    <location>
        <begin position="20"/>
        <end position="289"/>
    </location>
</feature>
<comment type="caution">
    <text evidence="3">The sequence shown here is derived from an EMBL/GenBank/DDBJ whole genome shotgun (WGS) entry which is preliminary data.</text>
</comment>
<dbReference type="STRING" id="158441.A0A226E1L3"/>
<dbReference type="PANTHER" id="PTHR31118:SF12">
    <property type="entry name" value="CYCLASE-LIKE PROTEIN 2"/>
    <property type="match status" value="1"/>
</dbReference>
<gene>
    <name evidence="3" type="ORF">Fcan01_14623</name>
</gene>
<evidence type="ECO:0000256" key="2">
    <source>
        <dbReference type="SAM" id="SignalP"/>
    </source>
</evidence>
<dbReference type="Gene3D" id="3.50.30.50">
    <property type="entry name" value="Putative cyclase"/>
    <property type="match status" value="1"/>
</dbReference>
<evidence type="ECO:0000313" key="3">
    <source>
        <dbReference type="EMBL" id="OXA51178.1"/>
    </source>
</evidence>
<proteinExistence type="inferred from homology"/>
<evidence type="ECO:0000256" key="1">
    <source>
        <dbReference type="ARBA" id="ARBA00007865"/>
    </source>
</evidence>
<name>A0A226E1L3_FOLCA</name>
<comment type="similarity">
    <text evidence="1">Belongs to the Cyclase 1 superfamily.</text>
</comment>
<evidence type="ECO:0000313" key="4">
    <source>
        <dbReference type="Proteomes" id="UP000198287"/>
    </source>
</evidence>
<dbReference type="EMBL" id="LNIX01000008">
    <property type="protein sequence ID" value="OXA51178.1"/>
    <property type="molecule type" value="Genomic_DNA"/>
</dbReference>
<sequence>MSRVFFLVVFLALASSSLGDKVKKQPFIDLSYAFNNETVTWPGRTSTWNVEIEGETPDGVWIASRGFCTSEHTATHIDAPYHFHKAGRKLDQIPLEDLIDTPGVMIDIYDKVHRMVNGNLTVVENYVLTRQDVQDWERKNGVIKPGSIVLLRTGWGERWPDVKAYRGIHETPPGKEDKPVEKKADGEPASVKVGDLGLNFPGYDATAAKYLTVERGVLGVGTDAISIDAGVNSRFFPAHQVFASRSVWMLEMVANLHLLPPRGFNLWVVPFKIDRGTGAPTRVLARINN</sequence>
<dbReference type="Proteomes" id="UP000198287">
    <property type="component" value="Unassembled WGS sequence"/>
</dbReference>
<dbReference type="OMA" id="KDGWDAS"/>
<dbReference type="SUPFAM" id="SSF102198">
    <property type="entry name" value="Putative cyclase"/>
    <property type="match status" value="1"/>
</dbReference>
<keyword evidence="2" id="KW-0732">Signal</keyword>
<dbReference type="AlphaFoldDB" id="A0A226E1L3"/>
<dbReference type="InterPro" id="IPR037175">
    <property type="entry name" value="KFase_sf"/>
</dbReference>
<reference evidence="3 4" key="1">
    <citation type="submission" date="2015-12" db="EMBL/GenBank/DDBJ databases">
        <title>The genome of Folsomia candida.</title>
        <authorList>
            <person name="Faddeeva A."/>
            <person name="Derks M.F."/>
            <person name="Anvar Y."/>
            <person name="Smit S."/>
            <person name="Van Straalen N."/>
            <person name="Roelofs D."/>
        </authorList>
    </citation>
    <scope>NUCLEOTIDE SEQUENCE [LARGE SCALE GENOMIC DNA]</scope>
    <source>
        <strain evidence="3 4">VU population</strain>
        <tissue evidence="3">Whole body</tissue>
    </source>
</reference>
<dbReference type="OrthoDB" id="7108654at2759"/>
<organism evidence="3 4">
    <name type="scientific">Folsomia candida</name>
    <name type="common">Springtail</name>
    <dbReference type="NCBI Taxonomy" id="158441"/>
    <lineage>
        <taxon>Eukaryota</taxon>
        <taxon>Metazoa</taxon>
        <taxon>Ecdysozoa</taxon>
        <taxon>Arthropoda</taxon>
        <taxon>Hexapoda</taxon>
        <taxon>Collembola</taxon>
        <taxon>Entomobryomorpha</taxon>
        <taxon>Isotomoidea</taxon>
        <taxon>Isotomidae</taxon>
        <taxon>Proisotominae</taxon>
        <taxon>Folsomia</taxon>
    </lineage>
</organism>
<accession>A0A226E1L3</accession>
<dbReference type="Pfam" id="PF04199">
    <property type="entry name" value="Cyclase"/>
    <property type="match status" value="1"/>
</dbReference>
<feature type="signal peptide" evidence="2">
    <location>
        <begin position="1"/>
        <end position="19"/>
    </location>
</feature>
<keyword evidence="4" id="KW-1185">Reference proteome</keyword>
<dbReference type="GO" id="GO:0004061">
    <property type="term" value="F:arylformamidase activity"/>
    <property type="evidence" value="ECO:0007669"/>
    <property type="project" value="InterPro"/>
</dbReference>